<evidence type="ECO:0000256" key="9">
    <source>
        <dbReference type="SAM" id="MobiDB-lite"/>
    </source>
</evidence>
<reference evidence="12" key="1">
    <citation type="submission" date="2021-04" db="EMBL/GenBank/DDBJ databases">
        <title>The complete genome sequence of Caulobacter sp. S6.</title>
        <authorList>
            <person name="Tang Y."/>
            <person name="Ouyang W."/>
            <person name="Liu Q."/>
            <person name="Huang B."/>
            <person name="Guo Z."/>
            <person name="Lei P."/>
        </authorList>
    </citation>
    <scope>NUCLEOTIDE SEQUENCE</scope>
    <source>
        <strain evidence="12">S6</strain>
    </source>
</reference>
<dbReference type="PANTHER" id="PTHR30329:SF21">
    <property type="entry name" value="LIPOPROTEIN YIAD-RELATED"/>
    <property type="match status" value="1"/>
</dbReference>
<feature type="compositionally biased region" description="Polar residues" evidence="9">
    <location>
        <begin position="175"/>
        <end position="188"/>
    </location>
</feature>
<dbReference type="PANTHER" id="PTHR30329">
    <property type="entry name" value="STATOR ELEMENT OF FLAGELLAR MOTOR COMPLEX"/>
    <property type="match status" value="1"/>
</dbReference>
<dbReference type="PROSITE" id="PS51257">
    <property type="entry name" value="PROKAR_LIPOPROTEIN"/>
    <property type="match status" value="1"/>
</dbReference>
<name>A0A975G2U1_9CAUL</name>
<evidence type="ECO:0000256" key="10">
    <source>
        <dbReference type="SAM" id="SignalP"/>
    </source>
</evidence>
<feature type="region of interest" description="Disordered" evidence="9">
    <location>
        <begin position="29"/>
        <end position="65"/>
    </location>
</feature>
<dbReference type="InterPro" id="IPR014169">
    <property type="entry name" value="Pal_lipo_C"/>
</dbReference>
<keyword evidence="2 8" id="KW-0732">Signal</keyword>
<dbReference type="RefSeq" id="WP_211939579.1">
    <property type="nucleotide sequence ID" value="NZ_CP073078.1"/>
</dbReference>
<dbReference type="AlphaFoldDB" id="A0A975G2U1"/>
<dbReference type="PRINTS" id="PR01021">
    <property type="entry name" value="OMPADOMAIN"/>
</dbReference>
<feature type="signal peptide" evidence="10">
    <location>
        <begin position="1"/>
        <end position="34"/>
    </location>
</feature>
<dbReference type="CDD" id="cd07185">
    <property type="entry name" value="OmpA_C-like"/>
    <property type="match status" value="1"/>
</dbReference>
<evidence type="ECO:0000313" key="12">
    <source>
        <dbReference type="EMBL" id="QUD89527.1"/>
    </source>
</evidence>
<comment type="function">
    <text evidence="8">Part of the Tol-Pal system, which plays a role in outer membrane invagination during cell division and is important for maintaining outer membrane integrity.</text>
</comment>
<accession>A0A975G2U1</accession>
<gene>
    <name evidence="8 12" type="primary">pal</name>
    <name evidence="12" type="ORF">KCG34_06500</name>
</gene>
<keyword evidence="4 8" id="KW-0564">Palmitate</keyword>
<dbReference type="InterPro" id="IPR006665">
    <property type="entry name" value="OmpA-like"/>
</dbReference>
<dbReference type="InterPro" id="IPR036737">
    <property type="entry name" value="OmpA-like_sf"/>
</dbReference>
<keyword evidence="3 8" id="KW-0472">Membrane</keyword>
<dbReference type="NCBIfam" id="TIGR02802">
    <property type="entry name" value="Pal_lipo"/>
    <property type="match status" value="1"/>
</dbReference>
<evidence type="ECO:0000256" key="4">
    <source>
        <dbReference type="ARBA" id="ARBA00023139"/>
    </source>
</evidence>
<dbReference type="GO" id="GO:0051301">
    <property type="term" value="P:cell division"/>
    <property type="evidence" value="ECO:0007669"/>
    <property type="project" value="UniProtKB-UniRule"/>
</dbReference>
<dbReference type="InterPro" id="IPR006664">
    <property type="entry name" value="OMP_bac"/>
</dbReference>
<evidence type="ECO:0000256" key="6">
    <source>
        <dbReference type="ARBA" id="ARBA00023288"/>
    </source>
</evidence>
<dbReference type="Pfam" id="PF00691">
    <property type="entry name" value="OmpA"/>
    <property type="match status" value="1"/>
</dbReference>
<feature type="compositionally biased region" description="Pro residues" evidence="9">
    <location>
        <begin position="32"/>
        <end position="59"/>
    </location>
</feature>
<dbReference type="KEGG" id="caul:KCG34_06500"/>
<comment type="subunit">
    <text evidence="8">The Tol-Pal system is composed of five core proteins: the inner membrane proteins TolA, TolQ and TolR, the periplasmic protein TolB and the outer membrane protein Pal. They form a network linking the inner and outer membranes and the peptidoglycan layer.</text>
</comment>
<keyword evidence="5 8" id="KW-0998">Cell outer membrane</keyword>
<proteinExistence type="inferred from homology"/>
<dbReference type="GO" id="GO:0009279">
    <property type="term" value="C:cell outer membrane"/>
    <property type="evidence" value="ECO:0007669"/>
    <property type="project" value="UniProtKB-SubCell"/>
</dbReference>
<evidence type="ECO:0000256" key="1">
    <source>
        <dbReference type="ARBA" id="ARBA00022618"/>
    </source>
</evidence>
<keyword evidence="7 8" id="KW-0131">Cell cycle</keyword>
<dbReference type="Proteomes" id="UP000676409">
    <property type="component" value="Chromosome"/>
</dbReference>
<evidence type="ECO:0000256" key="5">
    <source>
        <dbReference type="ARBA" id="ARBA00023237"/>
    </source>
</evidence>
<dbReference type="InterPro" id="IPR039001">
    <property type="entry name" value="Pal"/>
</dbReference>
<evidence type="ECO:0000313" key="13">
    <source>
        <dbReference type="Proteomes" id="UP000676409"/>
    </source>
</evidence>
<dbReference type="EMBL" id="CP073078">
    <property type="protein sequence ID" value="QUD89527.1"/>
    <property type="molecule type" value="Genomic_DNA"/>
</dbReference>
<evidence type="ECO:0000259" key="11">
    <source>
        <dbReference type="PROSITE" id="PS51123"/>
    </source>
</evidence>
<sequence length="188" mass="20010">MSPTATRVARSLKPALILCATALLSACASHPKPAPEPAPHAPPPPPPPAATPVAPPPAAPVRTGPLPGTIQDFVVNAGDRVYFDLDQYNLRSDALPVLTAQVAWLNRYPAVKVRIEGNCDDRGTREYNFALGGRRAEAVKTFLVEHGVSASRITTVSYGKERPIDPGTGEEAWQHNRNGHTAITEGAQ</sequence>
<protein>
    <recommendedName>
        <fullName evidence="8">Peptidoglycan-associated lipoprotein</fullName>
        <shortName evidence="8">PAL</shortName>
    </recommendedName>
</protein>
<comment type="similarity">
    <text evidence="8">Belongs to the Pal lipoprotein family.</text>
</comment>
<keyword evidence="6 8" id="KW-0449">Lipoprotein</keyword>
<organism evidence="12 13">
    <name type="scientific">Phenylobacterium montanum</name>
    <dbReference type="NCBI Taxonomy" id="2823693"/>
    <lineage>
        <taxon>Bacteria</taxon>
        <taxon>Pseudomonadati</taxon>
        <taxon>Pseudomonadota</taxon>
        <taxon>Alphaproteobacteria</taxon>
        <taxon>Caulobacterales</taxon>
        <taxon>Caulobacteraceae</taxon>
        <taxon>Phenylobacterium</taxon>
    </lineage>
</organism>
<evidence type="ECO:0000256" key="8">
    <source>
        <dbReference type="HAMAP-Rule" id="MF_02204"/>
    </source>
</evidence>
<dbReference type="HAMAP" id="MF_02204">
    <property type="entry name" value="Pal"/>
    <property type="match status" value="1"/>
</dbReference>
<dbReference type="PROSITE" id="PS51123">
    <property type="entry name" value="OMPA_2"/>
    <property type="match status" value="1"/>
</dbReference>
<keyword evidence="13" id="KW-1185">Reference proteome</keyword>
<dbReference type="SUPFAM" id="SSF103088">
    <property type="entry name" value="OmpA-like"/>
    <property type="match status" value="1"/>
</dbReference>
<evidence type="ECO:0000256" key="2">
    <source>
        <dbReference type="ARBA" id="ARBA00022729"/>
    </source>
</evidence>
<feature type="domain" description="OmpA-like" evidence="11">
    <location>
        <begin position="70"/>
        <end position="187"/>
    </location>
</feature>
<dbReference type="InterPro" id="IPR050330">
    <property type="entry name" value="Bact_OuterMem_StrucFunc"/>
</dbReference>
<feature type="chain" id="PRO_5037330935" description="Peptidoglycan-associated lipoprotein" evidence="10">
    <location>
        <begin position="35"/>
        <end position="188"/>
    </location>
</feature>
<evidence type="ECO:0000256" key="3">
    <source>
        <dbReference type="ARBA" id="ARBA00023136"/>
    </source>
</evidence>
<keyword evidence="1 8" id="KW-0132">Cell division</keyword>
<comment type="subcellular location">
    <subcellularLocation>
        <location evidence="8">Cell outer membrane</location>
        <topology evidence="8">Lipid-anchor</topology>
    </subcellularLocation>
</comment>
<evidence type="ECO:0000256" key="7">
    <source>
        <dbReference type="ARBA" id="ARBA00023306"/>
    </source>
</evidence>
<feature type="region of interest" description="Disordered" evidence="9">
    <location>
        <begin position="159"/>
        <end position="188"/>
    </location>
</feature>
<dbReference type="Gene3D" id="3.30.1330.60">
    <property type="entry name" value="OmpA-like domain"/>
    <property type="match status" value="1"/>
</dbReference>